<evidence type="ECO:0000313" key="5">
    <source>
        <dbReference type="Proteomes" id="UP000327468"/>
    </source>
</evidence>
<proteinExistence type="predicted"/>
<reference evidence="4 5" key="1">
    <citation type="submission" date="2019-06" db="EMBL/GenBank/DDBJ databases">
        <title>A chromosome-scale genome assembly of the striped catfish, Pangasianodon hypophthalmus.</title>
        <authorList>
            <person name="Wen M."/>
            <person name="Zahm M."/>
            <person name="Roques C."/>
            <person name="Cabau C."/>
            <person name="Klopp C."/>
            <person name="Donnadieu C."/>
            <person name="Jouanno E."/>
            <person name="Avarre J.-C."/>
            <person name="Campet M."/>
            <person name="Ha T.T.T."/>
            <person name="Dugue R."/>
            <person name="Lampietro C."/>
            <person name="Louis A."/>
            <person name="Herpin A."/>
            <person name="Echchiki A."/>
            <person name="Berthelot C."/>
            <person name="Parey E."/>
            <person name="Roest-Crollius H."/>
            <person name="Braasch I."/>
            <person name="Postlethwait J."/>
            <person name="Bobe J."/>
            <person name="Montfort J."/>
            <person name="Bouchez O."/>
            <person name="Begum T."/>
            <person name="Schartl M."/>
            <person name="Guiguen Y."/>
        </authorList>
    </citation>
    <scope>NUCLEOTIDE SEQUENCE [LARGE SCALE GENOMIC DNA]</scope>
    <source>
        <strain evidence="4 5">Indonesia</strain>
        <tissue evidence="4">Blood</tissue>
    </source>
</reference>
<keyword evidence="2" id="KW-0812">Transmembrane</keyword>
<feature type="transmembrane region" description="Helical" evidence="2">
    <location>
        <begin position="53"/>
        <end position="73"/>
    </location>
</feature>
<name>A0A5N5MLP9_PANHP</name>
<evidence type="ECO:0000256" key="2">
    <source>
        <dbReference type="SAM" id="Phobius"/>
    </source>
</evidence>
<dbReference type="PROSITE" id="PS50835">
    <property type="entry name" value="IG_LIKE"/>
    <property type="match status" value="1"/>
</dbReference>
<keyword evidence="2" id="KW-1133">Transmembrane helix</keyword>
<keyword evidence="1" id="KW-0393">Immunoglobulin domain</keyword>
<dbReference type="PANTHER" id="PTHR14334:SF2">
    <property type="entry name" value="B-CELL ANTIGEN RECEPTOR COMPLEX-ASSOCIATED PROTEIN BETA CHAIN"/>
    <property type="match status" value="1"/>
</dbReference>
<dbReference type="AlphaFoldDB" id="A0A5N5MLP9"/>
<dbReference type="CDD" id="cd00099">
    <property type="entry name" value="IgV"/>
    <property type="match status" value="1"/>
</dbReference>
<dbReference type="SUPFAM" id="SSF48726">
    <property type="entry name" value="Immunoglobulin"/>
    <property type="match status" value="1"/>
</dbReference>
<dbReference type="InterPro" id="IPR013151">
    <property type="entry name" value="Immunoglobulin_dom"/>
</dbReference>
<dbReference type="GO" id="GO:0019815">
    <property type="term" value="C:B cell receptor complex"/>
    <property type="evidence" value="ECO:0007669"/>
    <property type="project" value="TreeGrafter"/>
</dbReference>
<evidence type="ECO:0000256" key="1">
    <source>
        <dbReference type="ARBA" id="ARBA00023319"/>
    </source>
</evidence>
<dbReference type="InterPro" id="IPR013783">
    <property type="entry name" value="Ig-like_fold"/>
</dbReference>
<dbReference type="InterPro" id="IPR036179">
    <property type="entry name" value="Ig-like_dom_sf"/>
</dbReference>
<keyword evidence="5" id="KW-1185">Reference proteome</keyword>
<dbReference type="PANTHER" id="PTHR14334">
    <property type="entry name" value="B-CELL ANTIGEN RECEPTOR COMPLEX-ASSOCIATED PROTEIN"/>
    <property type="match status" value="1"/>
</dbReference>
<dbReference type="Pfam" id="PF00047">
    <property type="entry name" value="ig"/>
    <property type="match status" value="1"/>
</dbReference>
<evidence type="ECO:0000259" key="3">
    <source>
        <dbReference type="PROSITE" id="PS50835"/>
    </source>
</evidence>
<dbReference type="InterPro" id="IPR003599">
    <property type="entry name" value="Ig_sub"/>
</dbReference>
<dbReference type="SMART" id="SM00409">
    <property type="entry name" value="IG"/>
    <property type="match status" value="1"/>
</dbReference>
<accession>A0A5N5MLP9</accession>
<organism evidence="4 5">
    <name type="scientific">Pangasianodon hypophthalmus</name>
    <name type="common">Striped catfish</name>
    <name type="synonym">Helicophagus hypophthalmus</name>
    <dbReference type="NCBI Taxonomy" id="310915"/>
    <lineage>
        <taxon>Eukaryota</taxon>
        <taxon>Metazoa</taxon>
        <taxon>Chordata</taxon>
        <taxon>Craniata</taxon>
        <taxon>Vertebrata</taxon>
        <taxon>Euteleostomi</taxon>
        <taxon>Actinopterygii</taxon>
        <taxon>Neopterygii</taxon>
        <taxon>Teleostei</taxon>
        <taxon>Ostariophysi</taxon>
        <taxon>Siluriformes</taxon>
        <taxon>Pangasiidae</taxon>
        <taxon>Pangasianodon</taxon>
    </lineage>
</organism>
<dbReference type="GO" id="GO:0030183">
    <property type="term" value="P:B cell differentiation"/>
    <property type="evidence" value="ECO:0007669"/>
    <property type="project" value="TreeGrafter"/>
</dbReference>
<comment type="caution">
    <text evidence="4">The sequence shown here is derived from an EMBL/GenBank/DDBJ whole genome shotgun (WGS) entry which is preliminary data.</text>
</comment>
<feature type="transmembrane region" description="Helical" evidence="2">
    <location>
        <begin position="189"/>
        <end position="210"/>
    </location>
</feature>
<feature type="domain" description="Ig-like" evidence="3">
    <location>
        <begin position="89"/>
        <end position="161"/>
    </location>
</feature>
<keyword evidence="2" id="KW-0472">Membrane</keyword>
<sequence>YREVHTFISLSLSLSLFLSLSLTHTHSLLYEIHLIHTVVYVRVFWVNVRLNEIMNYILVGYFLLLLVNLAVSADFQVQQKPRFYGVKVGKQVGFTCSASDLTLGQAVVMWYKIEKYGDDKDRIRPLENRRVVQHSGNMKGQLFIRNVEVKDSGIYYCKMNQTWGLGTELQVFRRSKPKVIERRNYMKDIIIFFQGFLIMLCVIIPLVWYYRLEQKEEAVYEEPEHDHTYEGLEIEHCGDLYEDLTAFSQNPDAEASWEIESPEQE</sequence>
<dbReference type="GO" id="GO:0009897">
    <property type="term" value="C:external side of plasma membrane"/>
    <property type="evidence" value="ECO:0007669"/>
    <property type="project" value="TreeGrafter"/>
</dbReference>
<protein>
    <recommendedName>
        <fullName evidence="3">Ig-like domain-containing protein</fullName>
    </recommendedName>
</protein>
<dbReference type="InterPro" id="IPR007110">
    <property type="entry name" value="Ig-like_dom"/>
</dbReference>
<evidence type="ECO:0000313" key="4">
    <source>
        <dbReference type="EMBL" id="KAB5555313.1"/>
    </source>
</evidence>
<dbReference type="Gene3D" id="2.60.40.10">
    <property type="entry name" value="Immunoglobulins"/>
    <property type="match status" value="1"/>
</dbReference>
<dbReference type="GO" id="GO:0050853">
    <property type="term" value="P:B cell receptor signaling pathway"/>
    <property type="evidence" value="ECO:0007669"/>
    <property type="project" value="TreeGrafter"/>
</dbReference>
<dbReference type="EMBL" id="VFJC01000013">
    <property type="protein sequence ID" value="KAB5555313.1"/>
    <property type="molecule type" value="Genomic_DNA"/>
</dbReference>
<feature type="non-terminal residue" evidence="4">
    <location>
        <position position="1"/>
    </location>
</feature>
<dbReference type="Proteomes" id="UP000327468">
    <property type="component" value="Chromosome 12"/>
</dbReference>
<gene>
    <name evidence="4" type="ORF">PHYPO_G00032270</name>
</gene>